<proteinExistence type="predicted"/>
<evidence type="ECO:0000313" key="2">
    <source>
        <dbReference type="Proteomes" id="UP000644010"/>
    </source>
</evidence>
<dbReference type="GO" id="GO:0004386">
    <property type="term" value="F:helicase activity"/>
    <property type="evidence" value="ECO:0007669"/>
    <property type="project" value="UniProtKB-KW"/>
</dbReference>
<gene>
    <name evidence="1" type="ORF">H8S77_22120</name>
</gene>
<sequence length="600" mass="70390">MNTINIQINKNKEGKTQYLTEVLPQIPTNVILYKTLTGLGATYGELKADRNSIIIEPNVPVIVGKCNDPKHKEDNLFGVYEGVYTEDVIKYLEKSADKKTKILTTPESFHKVKDAFEAMDMDIYGTCFLLFDECHKIVKDADYRSDITLPFDDFFLFNEKALVSATPISFSDPRFERQSFQVVKIRPTFECKFPIRLIHTNNVLEQLKRTLEKLDATSICFFINSTDMIYSFIKQLDIENESTVFCAKKSVDKLKNKHFKYAFEQWNESRMKKYNFFTSRFYNALDIELDIKPTVIMISDVYFAEYSMIDPHTDAIQAIGRFRNGIDKVYHIFNTNINLPIRTRKEINIYMQASEEVYKTLKTFYDCATSKEARNAYREALNILPYNKILDKEGQKNFFAIDNYLDEALLKSSYNSKEGVFNNYKSNPLFDTEVQSGYYPYGDFERLKKNSQYSSLKEKRKEIVRQLELLKGDNETELIRDYKKELRLADQFIYDAYETIGKEMIESLNYSEKRIKEAMIMKQYRERTEGTEFIQLIKNSFKVGQRYTMKYIKEELTRIYALTGVRPQKVITGQSIKEFFYVQEVNTGGSRKFLLVESKI</sequence>
<organism evidence="1 2">
    <name type="scientific">Parabacteroides segnis</name>
    <dbReference type="NCBI Taxonomy" id="2763058"/>
    <lineage>
        <taxon>Bacteria</taxon>
        <taxon>Pseudomonadati</taxon>
        <taxon>Bacteroidota</taxon>
        <taxon>Bacteroidia</taxon>
        <taxon>Bacteroidales</taxon>
        <taxon>Tannerellaceae</taxon>
        <taxon>Parabacteroides</taxon>
    </lineage>
</organism>
<dbReference type="EMBL" id="JACOOI010000033">
    <property type="protein sequence ID" value="MBC5645583.1"/>
    <property type="molecule type" value="Genomic_DNA"/>
</dbReference>
<comment type="caution">
    <text evidence="1">The sequence shown here is derived from an EMBL/GenBank/DDBJ whole genome shotgun (WGS) entry which is preliminary data.</text>
</comment>
<dbReference type="Proteomes" id="UP000644010">
    <property type="component" value="Unassembled WGS sequence"/>
</dbReference>
<reference evidence="1 2" key="1">
    <citation type="submission" date="2020-08" db="EMBL/GenBank/DDBJ databases">
        <title>Genome public.</title>
        <authorList>
            <person name="Liu C."/>
            <person name="Sun Q."/>
        </authorList>
    </citation>
    <scope>NUCLEOTIDE SEQUENCE [LARGE SCALE GENOMIC DNA]</scope>
    <source>
        <strain evidence="1 2">BX2</strain>
    </source>
</reference>
<keyword evidence="2" id="KW-1185">Reference proteome</keyword>
<keyword evidence="1" id="KW-0347">Helicase</keyword>
<name>A0ABR7E8T4_9BACT</name>
<protein>
    <submittedName>
        <fullName evidence="1">DEAD/DEAH box helicase family protein</fullName>
    </submittedName>
</protein>
<dbReference type="RefSeq" id="WP_186961219.1">
    <property type="nucleotide sequence ID" value="NZ_JACOOI010000033.1"/>
</dbReference>
<keyword evidence="1" id="KW-0067">ATP-binding</keyword>
<keyword evidence="1" id="KW-0378">Hydrolase</keyword>
<evidence type="ECO:0000313" key="1">
    <source>
        <dbReference type="EMBL" id="MBC5645583.1"/>
    </source>
</evidence>
<keyword evidence="1" id="KW-0547">Nucleotide-binding</keyword>
<accession>A0ABR7E8T4</accession>